<evidence type="ECO:0000259" key="1">
    <source>
        <dbReference type="PROSITE" id="PS50053"/>
    </source>
</evidence>
<dbReference type="OrthoDB" id="3553348at2759"/>
<dbReference type="RefSeq" id="XP_008087679.1">
    <property type="nucleotide sequence ID" value="XM_008089488.1"/>
</dbReference>
<dbReference type="CDD" id="cd17039">
    <property type="entry name" value="Ubl_ubiquitin_like"/>
    <property type="match status" value="1"/>
</dbReference>
<organism evidence="2 3">
    <name type="scientific">Glarea lozoyensis (strain ATCC 20868 / MF5171)</name>
    <dbReference type="NCBI Taxonomy" id="1116229"/>
    <lineage>
        <taxon>Eukaryota</taxon>
        <taxon>Fungi</taxon>
        <taxon>Dikarya</taxon>
        <taxon>Ascomycota</taxon>
        <taxon>Pezizomycotina</taxon>
        <taxon>Leotiomycetes</taxon>
        <taxon>Helotiales</taxon>
        <taxon>Helotiaceae</taxon>
        <taxon>Glarea</taxon>
    </lineage>
</organism>
<dbReference type="STRING" id="1116229.S3CKT5"/>
<dbReference type="PROSITE" id="PS50053">
    <property type="entry name" value="UBIQUITIN_2"/>
    <property type="match status" value="1"/>
</dbReference>
<dbReference type="EMBL" id="KE145371">
    <property type="protein sequence ID" value="EPE26360.1"/>
    <property type="molecule type" value="Genomic_DNA"/>
</dbReference>
<dbReference type="AlphaFoldDB" id="S3CKT5"/>
<dbReference type="InterPro" id="IPR029071">
    <property type="entry name" value="Ubiquitin-like_domsf"/>
</dbReference>
<gene>
    <name evidence="2" type="ORF">GLAREA_02272</name>
</gene>
<dbReference type="SUPFAM" id="SSF54236">
    <property type="entry name" value="Ubiquitin-like"/>
    <property type="match status" value="1"/>
</dbReference>
<dbReference type="Gene3D" id="3.10.20.90">
    <property type="entry name" value="Phosphatidylinositol 3-kinase Catalytic Subunit, Chain A, domain 1"/>
    <property type="match status" value="1"/>
</dbReference>
<accession>S3CKT5</accession>
<name>S3CKT5_GLAL2</name>
<dbReference type="KEGG" id="glz:GLAREA_02272"/>
<dbReference type="GeneID" id="19461330"/>
<feature type="domain" description="Ubiquitin-like" evidence="1">
    <location>
        <begin position="195"/>
        <end position="244"/>
    </location>
</feature>
<reference evidence="2 3" key="1">
    <citation type="journal article" date="2013" name="BMC Genomics">
        <title>Genomics-driven discovery of the pneumocandin biosynthetic gene cluster in the fungus Glarea lozoyensis.</title>
        <authorList>
            <person name="Chen L."/>
            <person name="Yue Q."/>
            <person name="Zhang X."/>
            <person name="Xiang M."/>
            <person name="Wang C."/>
            <person name="Li S."/>
            <person name="Che Y."/>
            <person name="Ortiz-Lopez F.J."/>
            <person name="Bills G.F."/>
            <person name="Liu X."/>
            <person name="An Z."/>
        </authorList>
    </citation>
    <scope>NUCLEOTIDE SEQUENCE [LARGE SCALE GENOMIC DNA]</scope>
    <source>
        <strain evidence="3">ATCC 20868 / MF5171</strain>
    </source>
</reference>
<dbReference type="HOGENOM" id="CLU_1038481_0_0_1"/>
<proteinExistence type="predicted"/>
<dbReference type="InterPro" id="IPR000626">
    <property type="entry name" value="Ubiquitin-like_dom"/>
</dbReference>
<sequence>MADPKNLWYDILDIIFGCRTYHRSTSQNAADSICLDVAPRRQEAYDHLLSSSPNGADFLFGERFTKCLSSMNEMNQITTLYKITPARGVEEFRRFISLKIFTSDSDARILSPTSAMDTLWHAAILDTYFYAELQTALGCLLHHRPFKSSKEEIDARATRLRAMKSLYKAFFLEEPLEYEEPKAELASVKLKQTTVSIKVVSLNGTSENFTIQPWASLEFLKKAVATRLGTEPDRIRLFYIGRQFFSSPNLGPWEEGQLIHCVPEIRGC</sequence>
<keyword evidence="3" id="KW-1185">Reference proteome</keyword>
<dbReference type="OMA" id="EIWIEAQ"/>
<dbReference type="eggNOG" id="ENOG502SFUD">
    <property type="taxonomic scope" value="Eukaryota"/>
</dbReference>
<dbReference type="Proteomes" id="UP000016922">
    <property type="component" value="Unassembled WGS sequence"/>
</dbReference>
<evidence type="ECO:0000313" key="2">
    <source>
        <dbReference type="EMBL" id="EPE26360.1"/>
    </source>
</evidence>
<evidence type="ECO:0000313" key="3">
    <source>
        <dbReference type="Proteomes" id="UP000016922"/>
    </source>
</evidence>
<protein>
    <submittedName>
        <fullName evidence="2">Ubiquitin-like protein</fullName>
    </submittedName>
</protein>